<dbReference type="InterPro" id="IPR043129">
    <property type="entry name" value="ATPase_NBD"/>
</dbReference>
<proteinExistence type="inferred from homology"/>
<dbReference type="InterPro" id="IPR004000">
    <property type="entry name" value="Actin"/>
</dbReference>
<dbReference type="Proteomes" id="UP000198406">
    <property type="component" value="Unassembled WGS sequence"/>
</dbReference>
<keyword evidence="5" id="KW-1185">Reference proteome</keyword>
<comment type="catalytic activity">
    <reaction evidence="1">
        <text>ATP + H2O = ADP + phosphate + H(+)</text>
        <dbReference type="Rhea" id="RHEA:13065"/>
        <dbReference type="ChEBI" id="CHEBI:15377"/>
        <dbReference type="ChEBI" id="CHEBI:15378"/>
        <dbReference type="ChEBI" id="CHEBI:30616"/>
        <dbReference type="ChEBI" id="CHEBI:43474"/>
        <dbReference type="ChEBI" id="CHEBI:456216"/>
    </reaction>
</comment>
<dbReference type="Gene3D" id="3.30.420.40">
    <property type="match status" value="2"/>
</dbReference>
<organism evidence="4 5">
    <name type="scientific">Fistulifera solaris</name>
    <name type="common">Oleaginous diatom</name>
    <dbReference type="NCBI Taxonomy" id="1519565"/>
    <lineage>
        <taxon>Eukaryota</taxon>
        <taxon>Sar</taxon>
        <taxon>Stramenopiles</taxon>
        <taxon>Ochrophyta</taxon>
        <taxon>Bacillariophyta</taxon>
        <taxon>Bacillariophyceae</taxon>
        <taxon>Bacillariophycidae</taxon>
        <taxon>Naviculales</taxon>
        <taxon>Naviculaceae</taxon>
        <taxon>Fistulifera</taxon>
    </lineage>
</organism>
<dbReference type="Pfam" id="PF00022">
    <property type="entry name" value="Actin"/>
    <property type="match status" value="1"/>
</dbReference>
<reference evidence="4 5" key="1">
    <citation type="journal article" date="2015" name="Plant Cell">
        <title>Oil accumulation by the oleaginous diatom Fistulifera solaris as revealed by the genome and transcriptome.</title>
        <authorList>
            <person name="Tanaka T."/>
            <person name="Maeda Y."/>
            <person name="Veluchamy A."/>
            <person name="Tanaka M."/>
            <person name="Abida H."/>
            <person name="Marechal E."/>
            <person name="Bowler C."/>
            <person name="Muto M."/>
            <person name="Sunaga Y."/>
            <person name="Tanaka M."/>
            <person name="Yoshino T."/>
            <person name="Taniguchi T."/>
            <person name="Fukuda Y."/>
            <person name="Nemoto M."/>
            <person name="Matsumoto M."/>
            <person name="Wong P.S."/>
            <person name="Aburatani S."/>
            <person name="Fujibuchi W."/>
        </authorList>
    </citation>
    <scope>NUCLEOTIDE SEQUENCE [LARGE SCALE GENOMIC DNA]</scope>
    <source>
        <strain evidence="4 5">JPCC DA0580</strain>
    </source>
</reference>
<dbReference type="InParanoid" id="A0A1Z5JBI1"/>
<name>A0A1Z5JBI1_FISSO</name>
<comment type="caution">
    <text evidence="4">The sequence shown here is derived from an EMBL/GenBank/DDBJ whole genome shotgun (WGS) entry which is preliminary data.</text>
</comment>
<evidence type="ECO:0000313" key="4">
    <source>
        <dbReference type="EMBL" id="GAX11252.1"/>
    </source>
</evidence>
<dbReference type="AlphaFoldDB" id="A0A1Z5JBI1"/>
<evidence type="ECO:0000256" key="1">
    <source>
        <dbReference type="ARBA" id="ARBA00049360"/>
    </source>
</evidence>
<dbReference type="CDD" id="cd10210">
    <property type="entry name" value="ASKHA_NBD_Arp6"/>
    <property type="match status" value="1"/>
</dbReference>
<evidence type="ECO:0000256" key="2">
    <source>
        <dbReference type="RuleBase" id="RU000487"/>
    </source>
</evidence>
<dbReference type="SMART" id="SM00268">
    <property type="entry name" value="ACTIN"/>
    <property type="match status" value="1"/>
</dbReference>
<dbReference type="EMBL" id="BDSP01000038">
    <property type="protein sequence ID" value="GAX11252.1"/>
    <property type="molecule type" value="Genomic_DNA"/>
</dbReference>
<dbReference type="PANTHER" id="PTHR11937">
    <property type="entry name" value="ACTIN"/>
    <property type="match status" value="1"/>
</dbReference>
<sequence length="529" mass="60626">MVQAEPPVKKRKRTTTTVKIKTEPTTMSSLPTTAPTRILVIDNGGDSIKFGWMTDKEPRTMPNLTARLPQQWTILAGDLVQEVQNPTQLLHPTRSMERSFPVNLGNQIQVWKRVLDVLHVAIPLATAQVFGWKKNPEAVLAPQQCAILLTVPPFCPRVLLDQITTIWMEDFQFAHVGFVTASLCAVQPHSTYQTCCVVDLGWSQTTVVPTFQKRIIQESALRRMAIGGRQLQQIWKYQASYRQWNLMDQDFLLQQIFEETAFLSLQFNHDMKIAQTIPAGRRPYDREFVLPDYQTTFKGHVQLPPFLRREAELKAMGKVSEDDDDDSEEDDDFNEQDAEEEDEDFDANLEDGNDSPDDDEEETLEQIKERLLVQRQEEERRRREAEAQQQILNVSVECFAIPETLFRPSDAGLPAEWANLPETIHQSIEACPVLYRAALYRSIRLVGGLSQLPNLKERLEQELRCLVGCRYEIEIETSETATIDAWLGAKQLSIETPFENWSFSRMEWEQSFKKGAWARLLASSGGRLV</sequence>
<feature type="compositionally biased region" description="Acidic residues" evidence="3">
    <location>
        <begin position="321"/>
        <end position="363"/>
    </location>
</feature>
<comment type="similarity">
    <text evidence="2">Belongs to the actin family.</text>
</comment>
<feature type="region of interest" description="Disordered" evidence="3">
    <location>
        <begin position="316"/>
        <end position="363"/>
    </location>
</feature>
<gene>
    <name evidence="4" type="ORF">FisN_34Hh026</name>
</gene>
<dbReference type="SUPFAM" id="SSF53067">
    <property type="entry name" value="Actin-like ATPase domain"/>
    <property type="match status" value="2"/>
</dbReference>
<evidence type="ECO:0000313" key="5">
    <source>
        <dbReference type="Proteomes" id="UP000198406"/>
    </source>
</evidence>
<dbReference type="OrthoDB" id="6220758at2759"/>
<protein>
    <submittedName>
        <fullName evidence="4">Actin-related protein 6</fullName>
    </submittedName>
</protein>
<dbReference type="Gene3D" id="3.90.640.10">
    <property type="entry name" value="Actin, Chain A, domain 4"/>
    <property type="match status" value="1"/>
</dbReference>
<evidence type="ECO:0000256" key="3">
    <source>
        <dbReference type="SAM" id="MobiDB-lite"/>
    </source>
</evidence>
<accession>A0A1Z5JBI1</accession>